<feature type="domain" description="JmjC" evidence="1">
    <location>
        <begin position="140"/>
        <end position="339"/>
    </location>
</feature>
<dbReference type="Gene3D" id="2.60.120.10">
    <property type="entry name" value="Jelly Rolls"/>
    <property type="match status" value="1"/>
</dbReference>
<reference evidence="2" key="2">
    <citation type="submission" date="2011-02" db="EMBL/GenBank/DDBJ databases">
        <authorList>
            <person name="MacLean D."/>
        </authorList>
    </citation>
    <scope>NUCLEOTIDE SEQUENCE</scope>
</reference>
<dbReference type="HOGENOM" id="CLU_016785_6_0_1"/>
<dbReference type="SUPFAM" id="SSF51197">
    <property type="entry name" value="Clavaminate synthase-like"/>
    <property type="match status" value="1"/>
</dbReference>
<dbReference type="PROSITE" id="PS51184">
    <property type="entry name" value="JMJC"/>
    <property type="match status" value="1"/>
</dbReference>
<evidence type="ECO:0000259" key="1">
    <source>
        <dbReference type="PROSITE" id="PS51184"/>
    </source>
</evidence>
<organism evidence="2">
    <name type="scientific">Albugo laibachii Nc14</name>
    <dbReference type="NCBI Taxonomy" id="890382"/>
    <lineage>
        <taxon>Eukaryota</taxon>
        <taxon>Sar</taxon>
        <taxon>Stramenopiles</taxon>
        <taxon>Oomycota</taxon>
        <taxon>Peronosporomycetes</taxon>
        <taxon>Albuginales</taxon>
        <taxon>Albuginaceae</taxon>
        <taxon>Albugo</taxon>
    </lineage>
</organism>
<dbReference type="PANTHER" id="PTHR12461:SF99">
    <property type="entry name" value="BIFUNCTIONAL PEPTIDASE AND (3S)-LYSYL HYDROXYLASE JMJD7"/>
    <property type="match status" value="1"/>
</dbReference>
<dbReference type="InterPro" id="IPR003347">
    <property type="entry name" value="JmjC_dom"/>
</dbReference>
<dbReference type="InterPro" id="IPR041667">
    <property type="entry name" value="Cupin_8"/>
</dbReference>
<dbReference type="Pfam" id="PF13621">
    <property type="entry name" value="Cupin_8"/>
    <property type="match status" value="1"/>
</dbReference>
<gene>
    <name evidence="2" type="primary">AlNc14C176G8133</name>
    <name evidence="2" type="ORF">ALNC14_091640</name>
</gene>
<dbReference type="SMART" id="SM00558">
    <property type="entry name" value="JmjC"/>
    <property type="match status" value="1"/>
</dbReference>
<protein>
    <submittedName>
        <fullName evidence="2">Uncharacterized protein AlNc14C176G8133</fullName>
    </submittedName>
</protein>
<dbReference type="PANTHER" id="PTHR12461">
    <property type="entry name" value="HYPOXIA-INDUCIBLE FACTOR 1 ALPHA INHIBITOR-RELATED"/>
    <property type="match status" value="1"/>
</dbReference>
<evidence type="ECO:0000313" key="2">
    <source>
        <dbReference type="EMBL" id="CCA23021.1"/>
    </source>
</evidence>
<reference evidence="2" key="1">
    <citation type="journal article" date="2011" name="PLoS Biol.">
        <title>Gene gain and loss during evolution of obligate parasitism in the white rust pathogen of Arabidopsis thaliana.</title>
        <authorList>
            <person name="Kemen E."/>
            <person name="Gardiner A."/>
            <person name="Schultz-Larsen T."/>
            <person name="Kemen A.C."/>
            <person name="Balmuth A.L."/>
            <person name="Robert-Seilaniantz A."/>
            <person name="Bailey K."/>
            <person name="Holub E."/>
            <person name="Studholme D.J."/>
            <person name="Maclean D."/>
            <person name="Jones J.D."/>
        </authorList>
    </citation>
    <scope>NUCLEOTIDE SEQUENCE</scope>
</reference>
<dbReference type="AlphaFoldDB" id="F0WNX8"/>
<sequence>MQKCIEELCDDMTALWQPPHAKLERKSLANLSPDAFYRDFVSKSVPVILTDAINPSEGWQPTVLQQWQNPSYLCEKAGNQPISVNVTPFGYGDAILQLNSLSKAHTQNQIFVMPEEREMKMKDFYHALHHPETLNGVPYVSYQNDNLRNQFAALYQEVPPYLHIAKEAFGNVPDAINLWIGDERSVSSLHKDFYENMYCVIKGTKVFTLLPPAAIVCLSETELDTYRYHQGPCTIKDDLNQAFHRQYPHHSSWNLMQENRKTPWIPIDPAKLTNQAPEGYPFASTQYLKPIHCEISTGEVLYLPALWYHQATQLYETISVNYWHEMRFDFRYVYYNCLHNIGKLT</sequence>
<dbReference type="EMBL" id="FR824221">
    <property type="protein sequence ID" value="CCA23021.1"/>
    <property type="molecule type" value="Genomic_DNA"/>
</dbReference>
<proteinExistence type="predicted"/>
<dbReference type="InterPro" id="IPR014710">
    <property type="entry name" value="RmlC-like_jellyroll"/>
</dbReference>
<accession>F0WNX8</accession>
<name>F0WNX8_9STRA</name>